<reference evidence="1" key="1">
    <citation type="journal article" date="2020" name="Fungal Divers.">
        <title>Resolving the Mortierellaceae phylogeny through synthesis of multi-gene phylogenetics and phylogenomics.</title>
        <authorList>
            <person name="Vandepol N."/>
            <person name="Liber J."/>
            <person name="Desiro A."/>
            <person name="Na H."/>
            <person name="Kennedy M."/>
            <person name="Barry K."/>
            <person name="Grigoriev I.V."/>
            <person name="Miller A.N."/>
            <person name="O'Donnell K."/>
            <person name="Stajich J.E."/>
            <person name="Bonito G."/>
        </authorList>
    </citation>
    <scope>NUCLEOTIDE SEQUENCE</scope>
    <source>
        <strain evidence="1">MES-2147</strain>
    </source>
</reference>
<sequence>MGPVPFDSVRESHSRCGQPVCPYFKKNGWYLRLVDRIRGVFLLEFVGQFAIPTQTNEVASLLADLPTLIQSKIDIEAMVKSDVNALKRSWNFGDSPKTLKKRLS</sequence>
<dbReference type="EMBL" id="JAAAHW010010060">
    <property type="protein sequence ID" value="KAF9931345.1"/>
    <property type="molecule type" value="Genomic_DNA"/>
</dbReference>
<evidence type="ECO:0000313" key="2">
    <source>
        <dbReference type="Proteomes" id="UP000749646"/>
    </source>
</evidence>
<protein>
    <submittedName>
        <fullName evidence="1">Uncharacterized protein</fullName>
    </submittedName>
</protein>
<dbReference type="AlphaFoldDB" id="A0A9P6IN61"/>
<proteinExistence type="predicted"/>
<gene>
    <name evidence="1" type="ORF">BGZ65_004923</name>
</gene>
<dbReference type="Proteomes" id="UP000749646">
    <property type="component" value="Unassembled WGS sequence"/>
</dbReference>
<name>A0A9P6IN61_9FUNG</name>
<comment type="caution">
    <text evidence="1">The sequence shown here is derived from an EMBL/GenBank/DDBJ whole genome shotgun (WGS) entry which is preliminary data.</text>
</comment>
<dbReference type="OrthoDB" id="2277177at2759"/>
<accession>A0A9P6IN61</accession>
<evidence type="ECO:0000313" key="1">
    <source>
        <dbReference type="EMBL" id="KAF9931345.1"/>
    </source>
</evidence>
<organism evidence="1 2">
    <name type="scientific">Modicella reniformis</name>
    <dbReference type="NCBI Taxonomy" id="1440133"/>
    <lineage>
        <taxon>Eukaryota</taxon>
        <taxon>Fungi</taxon>
        <taxon>Fungi incertae sedis</taxon>
        <taxon>Mucoromycota</taxon>
        <taxon>Mortierellomycotina</taxon>
        <taxon>Mortierellomycetes</taxon>
        <taxon>Mortierellales</taxon>
        <taxon>Mortierellaceae</taxon>
        <taxon>Modicella</taxon>
    </lineage>
</organism>
<keyword evidence="2" id="KW-1185">Reference proteome</keyword>